<gene>
    <name evidence="6" type="ORF">SERLADRAFT_353142</name>
</gene>
<dbReference type="GeneID" id="18809368"/>
<dbReference type="EMBL" id="GL945446">
    <property type="protein sequence ID" value="EGO18816.1"/>
    <property type="molecule type" value="Genomic_DNA"/>
</dbReference>
<accession>F8PDJ5</accession>
<feature type="domain" description="AMP-dependent synthetase/ligase" evidence="4">
    <location>
        <begin position="88"/>
        <end position="369"/>
    </location>
</feature>
<evidence type="ECO:0000259" key="4">
    <source>
        <dbReference type="Pfam" id="PF00501"/>
    </source>
</evidence>
<feature type="region of interest" description="Disordered" evidence="3">
    <location>
        <begin position="1"/>
        <end position="23"/>
    </location>
</feature>
<dbReference type="SUPFAM" id="SSF51735">
    <property type="entry name" value="NAD(P)-binding Rossmann-fold domains"/>
    <property type="match status" value="1"/>
</dbReference>
<reference evidence="6" key="1">
    <citation type="submission" date="2011-04" db="EMBL/GenBank/DDBJ databases">
        <title>Evolution of plant cell wall degrading machinery underlies the functional diversity of forest fungi.</title>
        <authorList>
            <consortium name="US DOE Joint Genome Institute (JGI-PGF)"/>
            <person name="Eastwood D.C."/>
            <person name="Floudas D."/>
            <person name="Binder M."/>
            <person name="Majcherczyk A."/>
            <person name="Schneider P."/>
            <person name="Aerts A."/>
            <person name="Asiegbu F.O."/>
            <person name="Baker S.E."/>
            <person name="Barry K."/>
            <person name="Bendiksby M."/>
            <person name="Blumentritt M."/>
            <person name="Coutinho P.M."/>
            <person name="Cullen D."/>
            <person name="Cullen D."/>
            <person name="Gathman A."/>
            <person name="Goodell B."/>
            <person name="Henrissat B."/>
            <person name="Ihrmark K."/>
            <person name="Kauserud H."/>
            <person name="Kohler A."/>
            <person name="LaButti K."/>
            <person name="Lapidus A."/>
            <person name="Lavin J.L."/>
            <person name="Lee Y.-H."/>
            <person name="Lindquist E."/>
            <person name="Lilly W."/>
            <person name="Lucas S."/>
            <person name="Morin E."/>
            <person name="Murat C."/>
            <person name="Oguiza J.A."/>
            <person name="Park J."/>
            <person name="Pisabarro A.G."/>
            <person name="Riley R."/>
            <person name="Rosling A."/>
            <person name="Salamov A."/>
            <person name="Schmidt O."/>
            <person name="Schmutz J."/>
            <person name="Skrede I."/>
            <person name="Stenlid J."/>
            <person name="Wiebenga A."/>
            <person name="Xie X."/>
            <person name="Kues U."/>
            <person name="Hibbett D.S."/>
            <person name="Hoffmeister D."/>
            <person name="Hogberg N."/>
            <person name="Martin F."/>
            <person name="Grigoriev I.V."/>
            <person name="Watkinson S.C."/>
        </authorList>
    </citation>
    <scope>NUCLEOTIDE SEQUENCE</scope>
    <source>
        <strain evidence="6">S7.9</strain>
    </source>
</reference>
<dbReference type="PANTHER" id="PTHR43439">
    <property type="entry name" value="PHENYLACETATE-COENZYME A LIGASE"/>
    <property type="match status" value="1"/>
</dbReference>
<proteinExistence type="predicted"/>
<dbReference type="Pfam" id="PF07993">
    <property type="entry name" value="NAD_binding_4"/>
    <property type="match status" value="1"/>
</dbReference>
<dbReference type="KEGG" id="sla:SERLADRAFT_353142"/>
<evidence type="ECO:0000256" key="1">
    <source>
        <dbReference type="ARBA" id="ARBA00022450"/>
    </source>
</evidence>
<dbReference type="HOGENOM" id="CLU_002220_1_0_1"/>
<evidence type="ECO:0008006" key="7">
    <source>
        <dbReference type="Google" id="ProtNLM"/>
    </source>
</evidence>
<dbReference type="InterPro" id="IPR036291">
    <property type="entry name" value="NAD(P)-bd_dom_sf"/>
</dbReference>
<dbReference type="OrthoDB" id="429813at2759"/>
<dbReference type="Gene3D" id="3.40.50.12780">
    <property type="entry name" value="N-terminal domain of ligase-like"/>
    <property type="match status" value="1"/>
</dbReference>
<dbReference type="InterPro" id="IPR013120">
    <property type="entry name" value="FAR_NAD-bd"/>
</dbReference>
<dbReference type="Pfam" id="PF00501">
    <property type="entry name" value="AMP-binding"/>
    <property type="match status" value="1"/>
</dbReference>
<name>F8PDJ5_SERL9</name>
<evidence type="ECO:0000259" key="5">
    <source>
        <dbReference type="Pfam" id="PF07993"/>
    </source>
</evidence>
<evidence type="ECO:0000256" key="3">
    <source>
        <dbReference type="SAM" id="MobiDB-lite"/>
    </source>
</evidence>
<dbReference type="InterPro" id="IPR000873">
    <property type="entry name" value="AMP-dep_synth/lig_dom"/>
</dbReference>
<dbReference type="Pfam" id="PF23562">
    <property type="entry name" value="AMP-binding_C_3"/>
    <property type="match status" value="1"/>
</dbReference>
<sequence length="1097" mass="121829">MITPPDRLLPLPPQTQARSSATFRPPPLDGSLALPQLYAWHLDHTPNHRLFIYADQDGSVKTIYWPEAVRAMYTGARIIKDRLQQQTDASKAIVVAILAGSDTIPYFITLMSIMCANLIAFPISPRNSASAVAHLISKVGIDHILVGREQSMRDLSLAAFDKLKTQYPSTPTPELSPMLIFEDLFFPVDVGAPIKHFLYENKGPDEIAMFLHSSGSTAYPKPIPFTNHRLVQMSLIPWYGERDLTDQILSLHTMPMYHGMGMTQLCWTMSCGLVASAFAPQSPTLVPTPESLFKAAKATKSDIIFCVPTFIEAWSHNPDYVKWLATRGGVLFGGGPLNQEVGDNLAAKGVSIFNLYGSTEAGIISIILPSKAGYDWEYFKFPALITPEMVPNGNNTFELVIVANNLCRPSVINTIIGGIDAYSTSDLLSPHPTKTGYWKVYGRTDDQIMHSTGEKTNPGPLENTLNQSPFIQSSVIFGRGRFQAGVIVDPKLAYHIDPSDEGALAELRNKIWPMVERLNEYAPQHSRLFKELFIPPITKMIIVSKPSKPFTYTAKNTARRQAILDDYEEEINAVYDAVEESTQATIAPPAQWDLASTTEFIRGVMSSVLSRNVSDYDDVFQHGCDSLQATWIRNTILRAIRDSTRFDTRQIVGNFIYDYPTVATLSKFIHNLLFGCGGDIQKIGAVETMRLIASRYSQNFPSRKTNRTVTSSGRSTVLLTGSTGALGCYLLVGLLSHPNVSRVYALNRGHHDGKTLVQRQEEALLNFGLDVGALDSDNVVLCEGDPASEFFNLSSALYEEMQRSVTHIIHNAWRVDFNPTLTTFEINIKGLRNLIDFSLLSPLQKPARLLYASSIGVFRNVESNALLMEQPIEPEIAVGTGYSESKWVSENILCEAAEHTEMEVLIVRVGQLSGGLNGAWNITEWLPALVQSASILGLLPDDHKQVSWIPLDIAASAFIDFCTASKFPSKRIVHLIHPRPVRWSSLAAVLSSEFSVPLVPYTEWLSRLEQEAVDAEDNSSDLKVTGYIRALRLQSFFKHIATKTASSEAFGFDSFDTREAIALSSQLANPALRQLGREDVKNWLGYWRNKGLLEKRE</sequence>
<evidence type="ECO:0000313" key="6">
    <source>
        <dbReference type="EMBL" id="EGO18816.1"/>
    </source>
</evidence>
<dbReference type="RefSeq" id="XP_007324469.1">
    <property type="nucleotide sequence ID" value="XM_007324407.1"/>
</dbReference>
<dbReference type="InterPro" id="IPR042099">
    <property type="entry name" value="ANL_N_sf"/>
</dbReference>
<dbReference type="Gene3D" id="3.40.50.720">
    <property type="entry name" value="NAD(P)-binding Rossmann-like Domain"/>
    <property type="match status" value="1"/>
</dbReference>
<dbReference type="SUPFAM" id="SSF56801">
    <property type="entry name" value="Acetyl-CoA synthetase-like"/>
    <property type="match status" value="1"/>
</dbReference>
<dbReference type="InterPro" id="IPR051414">
    <property type="entry name" value="Adenylate-forming_Reductase"/>
</dbReference>
<feature type="domain" description="Thioester reductase (TE)" evidence="5">
    <location>
        <begin position="719"/>
        <end position="957"/>
    </location>
</feature>
<keyword evidence="2" id="KW-0597">Phosphoprotein</keyword>
<dbReference type="PANTHER" id="PTHR43439:SF2">
    <property type="entry name" value="ENZYME, PUTATIVE (JCVI)-RELATED"/>
    <property type="match status" value="1"/>
</dbReference>
<evidence type="ECO:0000256" key="2">
    <source>
        <dbReference type="ARBA" id="ARBA00022553"/>
    </source>
</evidence>
<keyword evidence="1" id="KW-0596">Phosphopantetheine</keyword>
<organism>
    <name type="scientific">Serpula lacrymans var. lacrymans (strain S7.9)</name>
    <name type="common">Dry rot fungus</name>
    <dbReference type="NCBI Taxonomy" id="578457"/>
    <lineage>
        <taxon>Eukaryota</taxon>
        <taxon>Fungi</taxon>
        <taxon>Dikarya</taxon>
        <taxon>Basidiomycota</taxon>
        <taxon>Agaricomycotina</taxon>
        <taxon>Agaricomycetes</taxon>
        <taxon>Agaricomycetidae</taxon>
        <taxon>Boletales</taxon>
        <taxon>Coniophorineae</taxon>
        <taxon>Serpulaceae</taxon>
        <taxon>Serpula</taxon>
    </lineage>
</organism>
<protein>
    <recommendedName>
        <fullName evidence="7">Polyketide synthase phosphopantetheine-binding domain-containing protein</fullName>
    </recommendedName>
</protein>
<dbReference type="Proteomes" id="UP000008064">
    <property type="component" value="Unassembled WGS sequence"/>
</dbReference>
<dbReference type="AlphaFoldDB" id="F8PDJ5"/>